<evidence type="ECO:0000256" key="6">
    <source>
        <dbReference type="ARBA" id="ARBA00022833"/>
    </source>
</evidence>
<evidence type="ECO:0000313" key="11">
    <source>
        <dbReference type="EMBL" id="KUJ57213.1"/>
    </source>
</evidence>
<evidence type="ECO:0000259" key="9">
    <source>
        <dbReference type="Pfam" id="PF05572"/>
    </source>
</evidence>
<keyword evidence="5" id="KW-0378">Hydrolase</keyword>
<dbReference type="CDD" id="cd04275">
    <property type="entry name" value="ZnMc_pappalysin_like"/>
    <property type="match status" value="1"/>
</dbReference>
<evidence type="ECO:0000256" key="8">
    <source>
        <dbReference type="ARBA" id="ARBA00023157"/>
    </source>
</evidence>
<dbReference type="InterPro" id="IPR024079">
    <property type="entry name" value="MetalloPept_cat_dom_sf"/>
</dbReference>
<dbReference type="GO" id="GO:0046872">
    <property type="term" value="F:metal ion binding"/>
    <property type="evidence" value="ECO:0007669"/>
    <property type="project" value="UniProtKB-KW"/>
</dbReference>
<proteinExistence type="inferred from homology"/>
<organism evidence="11 12">
    <name type="scientific">Chryseobacterium aquaticum subsp. greenlandense</name>
    <dbReference type="NCBI Taxonomy" id="345663"/>
    <lineage>
        <taxon>Bacteria</taxon>
        <taxon>Pseudomonadati</taxon>
        <taxon>Bacteroidota</taxon>
        <taxon>Flavobacteriia</taxon>
        <taxon>Flavobacteriales</taxon>
        <taxon>Weeksellaceae</taxon>
        <taxon>Chryseobacterium group</taxon>
        <taxon>Chryseobacterium</taxon>
    </lineage>
</organism>
<dbReference type="Pfam" id="PF05572">
    <property type="entry name" value="Peptidase_M43"/>
    <property type="match status" value="1"/>
</dbReference>
<evidence type="ECO:0000313" key="12">
    <source>
        <dbReference type="Proteomes" id="UP000054388"/>
    </source>
</evidence>
<dbReference type="NCBIfam" id="TIGR04183">
    <property type="entry name" value="Por_Secre_tail"/>
    <property type="match status" value="1"/>
</dbReference>
<dbReference type="SUPFAM" id="SSF55486">
    <property type="entry name" value="Metalloproteases ('zincins'), catalytic domain"/>
    <property type="match status" value="1"/>
</dbReference>
<evidence type="ECO:0008006" key="13">
    <source>
        <dbReference type="Google" id="ProtNLM"/>
    </source>
</evidence>
<dbReference type="RefSeq" id="WP_059136145.1">
    <property type="nucleotide sequence ID" value="NZ_LMAI01000003.1"/>
</dbReference>
<dbReference type="AlphaFoldDB" id="A0A101CJ78"/>
<evidence type="ECO:0000256" key="5">
    <source>
        <dbReference type="ARBA" id="ARBA00022801"/>
    </source>
</evidence>
<dbReference type="Pfam" id="PF18962">
    <property type="entry name" value="Por_Secre_tail"/>
    <property type="match status" value="1"/>
</dbReference>
<feature type="domain" description="Secretion system C-terminal sorting" evidence="10">
    <location>
        <begin position="618"/>
        <end position="684"/>
    </location>
</feature>
<gene>
    <name evidence="11" type="ORF">AR686_06045</name>
</gene>
<accession>A0A101CJ78</accession>
<dbReference type="Gene3D" id="3.40.390.10">
    <property type="entry name" value="Collagenase (Catalytic Domain)"/>
    <property type="match status" value="1"/>
</dbReference>
<feature type="domain" description="Peptidase M43 pregnancy-associated plasma-A" evidence="9">
    <location>
        <begin position="191"/>
        <end position="357"/>
    </location>
</feature>
<dbReference type="PANTHER" id="PTHR47466">
    <property type="match status" value="1"/>
</dbReference>
<dbReference type="EMBL" id="LMAI01000003">
    <property type="protein sequence ID" value="KUJ57213.1"/>
    <property type="molecule type" value="Genomic_DNA"/>
</dbReference>
<dbReference type="GO" id="GO:0008237">
    <property type="term" value="F:metallopeptidase activity"/>
    <property type="evidence" value="ECO:0007669"/>
    <property type="project" value="UniProtKB-KW"/>
</dbReference>
<sequence length="686" mass="73627">MKISILSKIAFLFISAVSIFTYSQRIGDSKLVLGKTYTVNELKAINGFIRCASTENERELQAKYPDRMSDAEFEAWLAPLIENSKANKSQNGGIITIPVVVHVIHSGQAYGVAPNITDTQVQSQITVMNNDFRKLAGTTGFNSNPVGADVMIQFALAKVDPNGNPTNGIDRVNLCKAFWTTDEVNTTVKPQTIWDPTQYMNMWSVQLGGASANILGYAQFPSNSGLAGLNTSGGLANTDGVVANYATFGSSDYNDGSFILSAPYDKGRTMTHEVGHFLGLRHIWGDDDAADPSGLVCATDYCNDTPPAHKANGGCVVPIASCTAGLFEMVENYMDYTNDTCMNIFTLDQKARMTAVMNNSPRRLELKTSTKDIAIPLFANDAELKAEKNCSSVTACGGTASISFPFSIYNRGTSALTSAIITYTINGGASQTYNWTGNLVQNRYAVFSITAPESSTVSAQITSVNGTSDARTSNNNAVASAGGFTTTPTASSTAVTFTLQPDFYGSETTWTLKNSSGTTLYSGGPYANGVANGNQIVSLPAIFTQTWNLTPDCYVFTINDSDGDGIQFYGYYNVKDAAGNILISEGATNFGTTQSKAFKVLVLGTNDTSGSVKNNIQIYPNPATDVLNITKVSNKARYEIHNAVGQIVKSGEINDNQVRIAELIKGSYIITIKDKDISQSIKFIKK</sequence>
<dbReference type="GO" id="GO:0006508">
    <property type="term" value="P:proteolysis"/>
    <property type="evidence" value="ECO:0007669"/>
    <property type="project" value="UniProtKB-KW"/>
</dbReference>
<keyword evidence="2" id="KW-0645">Protease</keyword>
<evidence type="ECO:0000256" key="4">
    <source>
        <dbReference type="ARBA" id="ARBA00022729"/>
    </source>
</evidence>
<evidence type="ECO:0000259" key="10">
    <source>
        <dbReference type="Pfam" id="PF18962"/>
    </source>
</evidence>
<comment type="caution">
    <text evidence="11">The sequence shown here is derived from an EMBL/GenBank/DDBJ whole genome shotgun (WGS) entry which is preliminary data.</text>
</comment>
<keyword evidence="4" id="KW-0732">Signal</keyword>
<dbReference type="Proteomes" id="UP000054388">
    <property type="component" value="Unassembled WGS sequence"/>
</dbReference>
<protein>
    <recommendedName>
        <fullName evidence="13">Peptidase M43 pregnancy-associated plasma-A domain-containing protein</fullName>
    </recommendedName>
</protein>
<keyword evidence="6" id="KW-0862">Zinc</keyword>
<keyword evidence="7" id="KW-0482">Metalloprotease</keyword>
<comment type="similarity">
    <text evidence="1">Belongs to the peptidase M43B family.</text>
</comment>
<name>A0A101CJ78_9FLAO</name>
<evidence type="ECO:0000256" key="2">
    <source>
        <dbReference type="ARBA" id="ARBA00022670"/>
    </source>
</evidence>
<evidence type="ECO:0000256" key="3">
    <source>
        <dbReference type="ARBA" id="ARBA00022723"/>
    </source>
</evidence>
<dbReference type="PANTHER" id="PTHR47466:SF1">
    <property type="entry name" value="METALLOPROTEASE MEP1 (AFU_ORTHOLOGUE AFUA_1G07730)-RELATED"/>
    <property type="match status" value="1"/>
</dbReference>
<evidence type="ECO:0000256" key="1">
    <source>
        <dbReference type="ARBA" id="ARBA00008721"/>
    </source>
</evidence>
<reference evidence="11 12" key="1">
    <citation type="submission" date="2015-10" db="EMBL/GenBank/DDBJ databases">
        <title>Genome sequence of Chryseobacterium greenlandense.</title>
        <authorList>
            <person name="Newman J."/>
            <person name="Fischer K."/>
            <person name="Miller J."/>
        </authorList>
    </citation>
    <scope>NUCLEOTIDE SEQUENCE [LARGE SCALE GENOMIC DNA]</scope>
    <source>
        <strain evidence="11 12">UMB34</strain>
    </source>
</reference>
<dbReference type="InterPro" id="IPR026444">
    <property type="entry name" value="Secre_tail"/>
</dbReference>
<keyword evidence="8" id="KW-1015">Disulfide bond</keyword>
<evidence type="ECO:0000256" key="7">
    <source>
        <dbReference type="ARBA" id="ARBA00023049"/>
    </source>
</evidence>
<dbReference type="InterPro" id="IPR008754">
    <property type="entry name" value="Peptidase_M43"/>
</dbReference>
<keyword evidence="3" id="KW-0479">Metal-binding</keyword>